<dbReference type="Proteomes" id="UP000002061">
    <property type="component" value="Chromosome"/>
</dbReference>
<dbReference type="HOGENOM" id="CLU_920130_0_0_2"/>
<evidence type="ECO:0000313" key="1">
    <source>
        <dbReference type="EMBL" id="ADG14048.1"/>
    </source>
</evidence>
<evidence type="ECO:0008006" key="3">
    <source>
        <dbReference type="Google" id="ProtNLM"/>
    </source>
</evidence>
<dbReference type="KEGG" id="mif:Metin_1398"/>
<dbReference type="GeneID" id="9132431"/>
<dbReference type="EMBL" id="CP002009">
    <property type="protein sequence ID" value="ADG14048.1"/>
    <property type="molecule type" value="Genomic_DNA"/>
</dbReference>
<keyword evidence="2" id="KW-1185">Reference proteome</keyword>
<dbReference type="AlphaFoldDB" id="D5VTZ5"/>
<dbReference type="STRING" id="573063.Metin_1398"/>
<proteinExistence type="predicted"/>
<name>D5VTZ5_METIM</name>
<reference evidence="1" key="1">
    <citation type="submission" date="2010-04" db="EMBL/GenBank/DDBJ databases">
        <title>Complete sequence of Methanocaldococcus infernus ME.</title>
        <authorList>
            <consortium name="US DOE Joint Genome Institute"/>
            <person name="Lucas S."/>
            <person name="Copeland A."/>
            <person name="Lapidus A."/>
            <person name="Cheng J.-F."/>
            <person name="Bruce D."/>
            <person name="Goodwin L."/>
            <person name="Pitluck S."/>
            <person name="Munk A.C."/>
            <person name="Detter J.C."/>
            <person name="Han C."/>
            <person name="Tapia R."/>
            <person name="Land M."/>
            <person name="Hauser L."/>
            <person name="Kyrpides N."/>
            <person name="Mikhailova N."/>
            <person name="Sieprawska-Lupa M."/>
            <person name="Whitman W.B."/>
            <person name="Woyke T."/>
        </authorList>
    </citation>
    <scope>NUCLEOTIDE SEQUENCE [LARGE SCALE GENOMIC DNA]</scope>
    <source>
        <strain evidence="1">ME</strain>
    </source>
</reference>
<dbReference type="RefSeq" id="WP_013100793.1">
    <property type="nucleotide sequence ID" value="NC_014122.1"/>
</dbReference>
<gene>
    <name evidence="1" type="ordered locus">Metin_1398</name>
</gene>
<sequence>MRKFLLIFLAFFIILSGCTTTKEEKVSLNLYPLDKIESLKCNIILEMGGKNISGVCEFDDNRYYFYKDNVTLTYFYNNTFIKKGENSSIKIIYINFKHDLDKINAIKNLLLPLYDNETFKTEKVERKDNYIYVLRVRKYSNVSIGYYIKDGLPEIIDLGGGNKIYIKYIEINKEIKPKIYDINASTLVVYANVSNISKIKKYLAFKPILFNVSIESLVYANRENKSMLKIAGKFKNKTVVISEEYPYNGSIYLPLYVNVSYDNVEAYYNPLGGYLLTLINNTFIKIYADNETAIELLKTKIG</sequence>
<dbReference type="PROSITE" id="PS51257">
    <property type="entry name" value="PROKAR_LIPOPROTEIN"/>
    <property type="match status" value="1"/>
</dbReference>
<organism evidence="1 2">
    <name type="scientific">Methanocaldococcus infernus (strain DSM 11812 / JCM 15783 / ME)</name>
    <dbReference type="NCBI Taxonomy" id="573063"/>
    <lineage>
        <taxon>Archaea</taxon>
        <taxon>Methanobacteriati</taxon>
        <taxon>Methanobacteriota</taxon>
        <taxon>Methanomada group</taxon>
        <taxon>Methanococci</taxon>
        <taxon>Methanococcales</taxon>
        <taxon>Methanocaldococcaceae</taxon>
        <taxon>Methanocaldococcus</taxon>
    </lineage>
</organism>
<protein>
    <recommendedName>
        <fullName evidence="3">Lipoprotein</fullName>
    </recommendedName>
</protein>
<evidence type="ECO:0000313" key="2">
    <source>
        <dbReference type="Proteomes" id="UP000002061"/>
    </source>
</evidence>
<accession>D5VTZ5</accession>